<gene>
    <name evidence="1" type="ORF">BN983_01025</name>
</gene>
<dbReference type="InterPro" id="IPR014718">
    <property type="entry name" value="GH-type_carb-bd"/>
</dbReference>
<evidence type="ECO:0000313" key="1">
    <source>
        <dbReference type="EMBL" id="CDQ22808.1"/>
    </source>
</evidence>
<accession>A0A024P2T1</accession>
<dbReference type="RefSeq" id="WP_051744020.1">
    <property type="nucleotide sequence ID" value="NZ_CCDH010000001.1"/>
</dbReference>
<sequence>MGDKNIPGENRPSDKYLGVCFETQGSPASLHHQGLPSITLAADTIYSQQTVFTFQSGSAA</sequence>
<name>A0A024P2T1_9BACI</name>
<protein>
    <submittedName>
        <fullName evidence="1">Uncharacterized protein</fullName>
    </submittedName>
</protein>
<proteinExistence type="predicted"/>
<dbReference type="GO" id="GO:0003824">
    <property type="term" value="F:catalytic activity"/>
    <property type="evidence" value="ECO:0007669"/>
    <property type="project" value="InterPro"/>
</dbReference>
<reference evidence="2" key="1">
    <citation type="submission" date="2014-03" db="EMBL/GenBank/DDBJ databases">
        <authorList>
            <person name="Urmite Genomes U."/>
        </authorList>
    </citation>
    <scope>NUCLEOTIDE SEQUENCE [LARGE SCALE GENOMIC DNA]</scope>
    <source>
        <strain evidence="2">HD-03</strain>
    </source>
</reference>
<evidence type="ECO:0000313" key="2">
    <source>
        <dbReference type="Proteomes" id="UP000028868"/>
    </source>
</evidence>
<dbReference type="InterPro" id="IPR011013">
    <property type="entry name" value="Gal_mutarotase_sf_dom"/>
</dbReference>
<dbReference type="EMBL" id="CCDI010000001">
    <property type="protein sequence ID" value="CDQ22808.1"/>
    <property type="molecule type" value="Genomic_DNA"/>
</dbReference>
<dbReference type="OrthoDB" id="9779408at2"/>
<dbReference type="GO" id="GO:0030246">
    <property type="term" value="F:carbohydrate binding"/>
    <property type="evidence" value="ECO:0007669"/>
    <property type="project" value="InterPro"/>
</dbReference>
<reference evidence="1 2" key="2">
    <citation type="submission" date="2014-05" db="EMBL/GenBank/DDBJ databases">
        <title>Draft genome sequence of Halobacillus karajensis HK-03.</title>
        <authorList>
            <person name="Khelaifia S."/>
            <person name="Croce O."/>
            <person name="Lagier J.C."/>
            <person name="Raoult D."/>
        </authorList>
    </citation>
    <scope>NUCLEOTIDE SEQUENCE [LARGE SCALE GENOMIC DNA]</scope>
    <source>
        <strain evidence="1 2">HD-03</strain>
    </source>
</reference>
<dbReference type="Proteomes" id="UP000028868">
    <property type="component" value="Unassembled WGS sequence"/>
</dbReference>
<keyword evidence="2" id="KW-1185">Reference proteome</keyword>
<dbReference type="AlphaFoldDB" id="A0A024P2T1"/>
<dbReference type="Gene3D" id="2.70.98.10">
    <property type="match status" value="1"/>
</dbReference>
<dbReference type="GO" id="GO:0005975">
    <property type="term" value="P:carbohydrate metabolic process"/>
    <property type="evidence" value="ECO:0007669"/>
    <property type="project" value="InterPro"/>
</dbReference>
<comment type="caution">
    <text evidence="1">The sequence shown here is derived from an EMBL/GenBank/DDBJ whole genome shotgun (WGS) entry which is preliminary data.</text>
</comment>
<dbReference type="SUPFAM" id="SSF74650">
    <property type="entry name" value="Galactose mutarotase-like"/>
    <property type="match status" value="1"/>
</dbReference>
<organism evidence="1 2">
    <name type="scientific">Halobacillus karajensis</name>
    <dbReference type="NCBI Taxonomy" id="195088"/>
    <lineage>
        <taxon>Bacteria</taxon>
        <taxon>Bacillati</taxon>
        <taxon>Bacillota</taxon>
        <taxon>Bacilli</taxon>
        <taxon>Bacillales</taxon>
        <taxon>Bacillaceae</taxon>
        <taxon>Halobacillus</taxon>
    </lineage>
</organism>